<dbReference type="InterPro" id="IPR050194">
    <property type="entry name" value="Glycosyltransferase_grp1"/>
</dbReference>
<evidence type="ECO:0000313" key="2">
    <source>
        <dbReference type="EMBL" id="EON75527.1"/>
    </source>
</evidence>
<feature type="domain" description="Glycosyltransferase subfamily 4-like N-terminal" evidence="1">
    <location>
        <begin position="16"/>
        <end position="185"/>
    </location>
</feature>
<comment type="caution">
    <text evidence="2">The sequence shown here is derived from an EMBL/GenBank/DDBJ whole genome shotgun (WGS) entry which is preliminary data.</text>
</comment>
<proteinExistence type="predicted"/>
<accession>R7ZN75</accession>
<dbReference type="SUPFAM" id="SSF53756">
    <property type="entry name" value="UDP-Glycosyltransferase/glycogen phosphorylase"/>
    <property type="match status" value="1"/>
</dbReference>
<keyword evidence="3" id="KW-1185">Reference proteome</keyword>
<dbReference type="AlphaFoldDB" id="R7ZN75"/>
<dbReference type="Pfam" id="PF13692">
    <property type="entry name" value="Glyco_trans_1_4"/>
    <property type="match status" value="1"/>
</dbReference>
<name>R7ZN75_9BACT</name>
<dbReference type="Proteomes" id="UP000013909">
    <property type="component" value="Unassembled WGS sequence"/>
</dbReference>
<sequence>MKLVYVHQYFLTPSQGGAVRSYYLAKGLVDAGVQVDMITAHNAPAYELKWVDGIRVHYLPVVYRNEFSKWRRAISFLRFVWAAKCLLAKMKRPDLLYITSTPLTTGILGLWAKRAMDLPYVFEVRDQWPEAPIQMGVLRGKLLKGLFYRLERLVYDESSHVVALSSPIRESILRVSPGKEVSCIPNFADTDFFKPKDGQWPLAEKKDEKRPLTVSYVGAIGRVNGLESFLNLAKAAQQTRKSWQFVLMGKGAYLPKLRDAVAHNGLENVVFLPFGNKAAVRELLGRSDFAYISFLPLPVLESSSPNKFFDAIAMGLPVILNFKGWIYELIKTNKIGVFQGDSPVDTIREMECLWHDTGAYKEMCRRSRELSEAEFTSEKAVADVCAIIFRVAIQETKAIVACSQTA</sequence>
<dbReference type="Pfam" id="PF13579">
    <property type="entry name" value="Glyco_trans_4_4"/>
    <property type="match status" value="1"/>
</dbReference>
<keyword evidence="2" id="KW-0808">Transferase</keyword>
<evidence type="ECO:0000313" key="3">
    <source>
        <dbReference type="Proteomes" id="UP000013909"/>
    </source>
</evidence>
<gene>
    <name evidence="2" type="ORF">ADIS_3930</name>
</gene>
<dbReference type="EMBL" id="AQHR01000104">
    <property type="protein sequence ID" value="EON75527.1"/>
    <property type="molecule type" value="Genomic_DNA"/>
</dbReference>
<dbReference type="CDD" id="cd03794">
    <property type="entry name" value="GT4_WbuB-like"/>
    <property type="match status" value="1"/>
</dbReference>
<dbReference type="InterPro" id="IPR028098">
    <property type="entry name" value="Glyco_trans_4-like_N"/>
</dbReference>
<dbReference type="PANTHER" id="PTHR45947">
    <property type="entry name" value="SULFOQUINOVOSYL TRANSFERASE SQD2"/>
    <property type="match status" value="1"/>
</dbReference>
<protein>
    <submittedName>
        <fullName evidence="2">Putative glycosyltransferase protein</fullName>
    </submittedName>
</protein>
<dbReference type="Gene3D" id="3.40.50.2000">
    <property type="entry name" value="Glycogen Phosphorylase B"/>
    <property type="match status" value="2"/>
</dbReference>
<dbReference type="GO" id="GO:0016758">
    <property type="term" value="F:hexosyltransferase activity"/>
    <property type="evidence" value="ECO:0007669"/>
    <property type="project" value="TreeGrafter"/>
</dbReference>
<organism evidence="2 3">
    <name type="scientific">Lunatimonas lonarensis</name>
    <dbReference type="NCBI Taxonomy" id="1232681"/>
    <lineage>
        <taxon>Bacteria</taxon>
        <taxon>Pseudomonadati</taxon>
        <taxon>Bacteroidota</taxon>
        <taxon>Cytophagia</taxon>
        <taxon>Cytophagales</taxon>
        <taxon>Cyclobacteriaceae</taxon>
    </lineage>
</organism>
<dbReference type="PATRIC" id="fig|1288963.3.peg.3922"/>
<evidence type="ECO:0000259" key="1">
    <source>
        <dbReference type="Pfam" id="PF13579"/>
    </source>
</evidence>
<dbReference type="OrthoDB" id="9811902at2"/>
<dbReference type="STRING" id="1232681.ADIS_3930"/>
<reference evidence="2 3" key="1">
    <citation type="submission" date="2013-02" db="EMBL/GenBank/DDBJ databases">
        <title>A novel strain isolated from Lonar lake, Maharashtra, India.</title>
        <authorList>
            <person name="Singh A."/>
        </authorList>
    </citation>
    <scope>NUCLEOTIDE SEQUENCE [LARGE SCALE GENOMIC DNA]</scope>
    <source>
        <strain evidence="2 3">AK24</strain>
    </source>
</reference>
<dbReference type="RefSeq" id="WP_010856057.1">
    <property type="nucleotide sequence ID" value="NZ_AQHR01000104.1"/>
</dbReference>
<dbReference type="PANTHER" id="PTHR45947:SF3">
    <property type="entry name" value="SULFOQUINOVOSYL TRANSFERASE SQD2"/>
    <property type="match status" value="1"/>
</dbReference>